<feature type="compositionally biased region" description="Basic and acidic residues" evidence="2">
    <location>
        <begin position="1"/>
        <end position="11"/>
    </location>
</feature>
<dbReference type="InterPro" id="IPR006076">
    <property type="entry name" value="FAD-dep_OxRdtase"/>
</dbReference>
<feature type="domain" description="FAD dependent oxidoreductase" evidence="3">
    <location>
        <begin position="31"/>
        <end position="381"/>
    </location>
</feature>
<dbReference type="RefSeq" id="WP_247243507.1">
    <property type="nucleotide sequence ID" value="NZ_JALJRA010000005.1"/>
</dbReference>
<dbReference type="Pfam" id="PF01266">
    <property type="entry name" value="DAO"/>
    <property type="match status" value="1"/>
</dbReference>
<dbReference type="Proteomes" id="UP001549031">
    <property type="component" value="Unassembled WGS sequence"/>
</dbReference>
<reference evidence="4 5" key="1">
    <citation type="submission" date="2024-06" db="EMBL/GenBank/DDBJ databases">
        <title>Genomic Encyclopedia of Type Strains, Phase IV (KMG-IV): sequencing the most valuable type-strain genomes for metagenomic binning, comparative biology and taxonomic classification.</title>
        <authorList>
            <person name="Goeker M."/>
        </authorList>
    </citation>
    <scope>NUCLEOTIDE SEQUENCE [LARGE SCALE GENOMIC DNA]</scope>
    <source>
        <strain evidence="4 5">DSM 105042</strain>
    </source>
</reference>
<dbReference type="InterPro" id="IPR036188">
    <property type="entry name" value="FAD/NAD-bd_sf"/>
</dbReference>
<protein>
    <submittedName>
        <fullName evidence="4">Glycine/D-amino acid oxidase-like deaminating enzyme</fullName>
    </submittedName>
</protein>
<evidence type="ECO:0000313" key="4">
    <source>
        <dbReference type="EMBL" id="MET3585561.1"/>
    </source>
</evidence>
<evidence type="ECO:0000256" key="2">
    <source>
        <dbReference type="SAM" id="MobiDB-lite"/>
    </source>
</evidence>
<keyword evidence="1" id="KW-0560">Oxidoreductase</keyword>
<name>A0ABV2H4T8_9HYPH</name>
<evidence type="ECO:0000313" key="5">
    <source>
        <dbReference type="Proteomes" id="UP001549031"/>
    </source>
</evidence>
<comment type="caution">
    <text evidence="4">The sequence shown here is derived from an EMBL/GenBank/DDBJ whole genome shotgun (WGS) entry which is preliminary data.</text>
</comment>
<dbReference type="Gene3D" id="3.30.9.10">
    <property type="entry name" value="D-Amino Acid Oxidase, subunit A, domain 2"/>
    <property type="match status" value="1"/>
</dbReference>
<evidence type="ECO:0000256" key="1">
    <source>
        <dbReference type="ARBA" id="ARBA00023002"/>
    </source>
</evidence>
<accession>A0ABV2H4T8</accession>
<gene>
    <name evidence="4" type="ORF">ABID21_001670</name>
</gene>
<dbReference type="SUPFAM" id="SSF51905">
    <property type="entry name" value="FAD/NAD(P)-binding domain"/>
    <property type="match status" value="1"/>
</dbReference>
<proteinExistence type="predicted"/>
<organism evidence="4 5">
    <name type="scientific">Pseudorhizobium tarimense</name>
    <dbReference type="NCBI Taxonomy" id="1079109"/>
    <lineage>
        <taxon>Bacteria</taxon>
        <taxon>Pseudomonadati</taxon>
        <taxon>Pseudomonadota</taxon>
        <taxon>Alphaproteobacteria</taxon>
        <taxon>Hyphomicrobiales</taxon>
        <taxon>Rhizobiaceae</taxon>
        <taxon>Rhizobium/Agrobacterium group</taxon>
        <taxon>Pseudorhizobium</taxon>
    </lineage>
</organism>
<feature type="region of interest" description="Disordered" evidence="2">
    <location>
        <begin position="1"/>
        <end position="22"/>
    </location>
</feature>
<dbReference type="PANTHER" id="PTHR13847:SF281">
    <property type="entry name" value="FAD DEPENDENT OXIDOREDUCTASE DOMAIN-CONTAINING PROTEIN"/>
    <property type="match status" value="1"/>
</dbReference>
<evidence type="ECO:0000259" key="3">
    <source>
        <dbReference type="Pfam" id="PF01266"/>
    </source>
</evidence>
<dbReference type="EMBL" id="JBEPLJ010000005">
    <property type="protein sequence ID" value="MET3585561.1"/>
    <property type="molecule type" value="Genomic_DNA"/>
</dbReference>
<sequence>MLNDARSHGLWEKTAPPAPETQTLSGAISADVVIVGGGYTGLSAALHLAAAGTNPVLLEAQEFGFGGAGRNVGLINAGMWVMPDNFSEELGPEHGEKLLDLLGNGPSLVRQIIDAHRIECELERNGTLHCAVGDTGMRELEERARQWQKRDAPVTLLDAAETERRTGSSAYAGALLDMRAGTLQPLAYTRGLARAAGGAGATLFTQSPVVSHEQVGSRHIVRTSHGEVTADWVIVATDAYSNGPWEVVRKEQVHLPYFNLATAPLSSNLQRSILPGREGCWDTKEVLSSFRMDKAGRLIFGSVGALRGTGVTVHKAWAKRSLGRLFPQLDDFDFESEWYGQIGMTDNALPRLHKFAPNVIGFCGYNGRGISPGTSFGRVLAGHILGEISEGDLPLPFTDPKLPPLRTLKEAYYEAGAQIAHLAGERF</sequence>
<dbReference type="PANTHER" id="PTHR13847">
    <property type="entry name" value="SARCOSINE DEHYDROGENASE-RELATED"/>
    <property type="match status" value="1"/>
</dbReference>
<keyword evidence="5" id="KW-1185">Reference proteome</keyword>
<dbReference type="Gene3D" id="3.50.50.60">
    <property type="entry name" value="FAD/NAD(P)-binding domain"/>
    <property type="match status" value="1"/>
</dbReference>